<dbReference type="RefSeq" id="WP_184512913.1">
    <property type="nucleotide sequence ID" value="NZ_JACIJD010000001.1"/>
</dbReference>
<feature type="chain" id="PRO_5032671708" evidence="2">
    <location>
        <begin position="23"/>
        <end position="111"/>
    </location>
</feature>
<keyword evidence="2" id="KW-0732">Signal</keyword>
<evidence type="ECO:0000256" key="2">
    <source>
        <dbReference type="SAM" id="SignalP"/>
    </source>
</evidence>
<feature type="compositionally biased region" description="Low complexity" evidence="1">
    <location>
        <begin position="71"/>
        <end position="86"/>
    </location>
</feature>
<dbReference type="AlphaFoldDB" id="A0A840Y034"/>
<gene>
    <name evidence="3" type="ORF">FHS87_000210</name>
</gene>
<feature type="signal peptide" evidence="2">
    <location>
        <begin position="1"/>
        <end position="22"/>
    </location>
</feature>
<dbReference type="EMBL" id="JACIJD010000001">
    <property type="protein sequence ID" value="MBB5692199.1"/>
    <property type="molecule type" value="Genomic_DNA"/>
</dbReference>
<name>A0A840Y034_9PROT</name>
<evidence type="ECO:0000313" key="4">
    <source>
        <dbReference type="Proteomes" id="UP000580654"/>
    </source>
</evidence>
<dbReference type="Proteomes" id="UP000580654">
    <property type="component" value="Unassembled WGS sequence"/>
</dbReference>
<comment type="caution">
    <text evidence="3">The sequence shown here is derived from an EMBL/GenBank/DDBJ whole genome shotgun (WGS) entry which is preliminary data.</text>
</comment>
<organism evidence="3 4">
    <name type="scientific">Muricoccus pecuniae</name>
    <dbReference type="NCBI Taxonomy" id="693023"/>
    <lineage>
        <taxon>Bacteria</taxon>
        <taxon>Pseudomonadati</taxon>
        <taxon>Pseudomonadota</taxon>
        <taxon>Alphaproteobacteria</taxon>
        <taxon>Acetobacterales</taxon>
        <taxon>Roseomonadaceae</taxon>
        <taxon>Muricoccus</taxon>
    </lineage>
</organism>
<evidence type="ECO:0000313" key="3">
    <source>
        <dbReference type="EMBL" id="MBB5692199.1"/>
    </source>
</evidence>
<accession>A0A840Y034</accession>
<evidence type="ECO:0000256" key="1">
    <source>
        <dbReference type="SAM" id="MobiDB-lite"/>
    </source>
</evidence>
<feature type="region of interest" description="Disordered" evidence="1">
    <location>
        <begin position="57"/>
        <end position="86"/>
    </location>
</feature>
<sequence length="111" mass="11681">MMIKTGTIALLGLLAMAPLAHAADTPAFVTATMCDAAAPIAAGEAVFSRKIRAERPVARQAAPARRRARNARPAAPAAQPEPQAAEIDSMLRPAVHFCMSPAGFADRVRYT</sequence>
<keyword evidence="4" id="KW-1185">Reference proteome</keyword>
<protein>
    <submittedName>
        <fullName evidence="3">Uncharacterized protein</fullName>
    </submittedName>
</protein>
<proteinExistence type="predicted"/>
<reference evidence="3 4" key="1">
    <citation type="submission" date="2020-08" db="EMBL/GenBank/DDBJ databases">
        <title>Genomic Encyclopedia of Type Strains, Phase IV (KMG-IV): sequencing the most valuable type-strain genomes for metagenomic binning, comparative biology and taxonomic classification.</title>
        <authorList>
            <person name="Goeker M."/>
        </authorList>
    </citation>
    <scope>NUCLEOTIDE SEQUENCE [LARGE SCALE GENOMIC DNA]</scope>
    <source>
        <strain evidence="3 4">DSM 25622</strain>
    </source>
</reference>